<dbReference type="eggNOG" id="ENOG502T25P">
    <property type="taxonomic scope" value="Eukaryota"/>
</dbReference>
<evidence type="ECO:0000256" key="1">
    <source>
        <dbReference type="SAM" id="MobiDB-lite"/>
    </source>
</evidence>
<accession>F0VDS0</accession>
<dbReference type="OrthoDB" id="333873at2759"/>
<dbReference type="NCBIfam" id="TIGR01053">
    <property type="entry name" value="LSD1"/>
    <property type="match status" value="1"/>
</dbReference>
<feature type="region of interest" description="Disordered" evidence="1">
    <location>
        <begin position="428"/>
        <end position="449"/>
    </location>
</feature>
<organism evidence="2 3">
    <name type="scientific">Neospora caninum (strain Liverpool)</name>
    <dbReference type="NCBI Taxonomy" id="572307"/>
    <lineage>
        <taxon>Eukaryota</taxon>
        <taxon>Sar</taxon>
        <taxon>Alveolata</taxon>
        <taxon>Apicomplexa</taxon>
        <taxon>Conoidasida</taxon>
        <taxon>Coccidia</taxon>
        <taxon>Eucoccidiorida</taxon>
        <taxon>Eimeriorina</taxon>
        <taxon>Sarcocystidae</taxon>
        <taxon>Neospora</taxon>
    </lineage>
</organism>
<dbReference type="InParanoid" id="F0VDS0"/>
<dbReference type="EMBL" id="FR823387">
    <property type="protein sequence ID" value="CBZ51863.1"/>
    <property type="molecule type" value="Genomic_DNA"/>
</dbReference>
<reference evidence="3" key="1">
    <citation type="journal article" date="2012" name="PLoS Pathog.">
        <title>Comparative genomics of the apicomplexan parasites Toxoplasma gondii and Neospora caninum: Coccidia differing in host range and transmission strategy.</title>
        <authorList>
            <person name="Reid A.J."/>
            <person name="Vermont S.J."/>
            <person name="Cotton J.A."/>
            <person name="Harris D."/>
            <person name="Hill-Cawthorne G.A."/>
            <person name="Konen-Waisman S."/>
            <person name="Latham S.M."/>
            <person name="Mourier T."/>
            <person name="Norton R."/>
            <person name="Quail M.A."/>
            <person name="Sanders M."/>
            <person name="Shanmugam D."/>
            <person name="Sohal A."/>
            <person name="Wasmuth J.D."/>
            <person name="Brunk B."/>
            <person name="Grigg M.E."/>
            <person name="Howard J.C."/>
            <person name="Parkinson J."/>
            <person name="Roos D.S."/>
            <person name="Trees A.J."/>
            <person name="Berriman M."/>
            <person name="Pain A."/>
            <person name="Wastling J.M."/>
        </authorList>
    </citation>
    <scope>NUCLEOTIDE SEQUENCE [LARGE SCALE GENOMIC DNA]</scope>
    <source>
        <strain evidence="3">Liverpool</strain>
    </source>
</reference>
<protein>
    <recommendedName>
        <fullName evidence="4">Zinc finger domain, LSD1 subclass domain-containing protein</fullName>
    </recommendedName>
</protein>
<dbReference type="VEuPathDB" id="ToxoDB:NCLIV_016550"/>
<gene>
    <name evidence="2" type="ORF">NCLIV_016550</name>
</gene>
<dbReference type="AlphaFoldDB" id="F0VDS0"/>
<dbReference type="Proteomes" id="UP000007494">
    <property type="component" value="Chromosome VI"/>
</dbReference>
<feature type="region of interest" description="Disordered" evidence="1">
    <location>
        <begin position="1"/>
        <end position="163"/>
    </location>
</feature>
<evidence type="ECO:0000313" key="3">
    <source>
        <dbReference type="Proteomes" id="UP000007494"/>
    </source>
</evidence>
<evidence type="ECO:0000313" key="2">
    <source>
        <dbReference type="EMBL" id="CBZ51863.1"/>
    </source>
</evidence>
<evidence type="ECO:0008006" key="4">
    <source>
        <dbReference type="Google" id="ProtNLM"/>
    </source>
</evidence>
<feature type="compositionally biased region" description="Basic and acidic residues" evidence="1">
    <location>
        <begin position="432"/>
        <end position="444"/>
    </location>
</feature>
<keyword evidence="3" id="KW-1185">Reference proteome</keyword>
<proteinExistence type="predicted"/>
<sequence>MADSSEGAADGRAETRPSSGPETEAPVGHRTPSRASAFTALVATLSHTRDSEGDEPASEASSSATPPESILLGSVQADGQSGEAQSDLVPAGSATSQELAVDAGSHEDGASEARGAVLRERTERGPVEGCTNAAGETEGQASRRGRSAATIPANADGESGDSTCRRKFRGERAGPDAYVGNDCFFLELPDGAVSCVAGLENLPASVEAVNGPNPGDAQQGPFLARLQCHNCLQLLEFDSRAQFVQCSSCLTLNAVQSQASNGLRGGRAMIVICGRCSTRNISCLGSLYVECWQCRTVCQVDYPAAGSGLLGPSGAERSRTGETGVSSEGSRLHRRLLSRRSFPRPRFRWLTSRRQGDSEAAALPGGARRRMRALGVQAQWLSTGDSRKLAARKGRGARNREMSPLGPATAESVQREAVNGIPRACVQPVHRGGKEDRRPSGDRSVHRRYQGTAAEAEVAIRWAAYLQREKRLQNEGEPSGLLQAAEAQCGEVFCPRAGQDDSTRHRLSWILRAPHLQRSAPAADLTRHTGVLT</sequence>
<feature type="compositionally biased region" description="Low complexity" evidence="1">
    <location>
        <begin position="58"/>
        <end position="69"/>
    </location>
</feature>
<name>F0VDS0_NEOCL</name>
<dbReference type="RefSeq" id="XP_003881896.1">
    <property type="nucleotide sequence ID" value="XM_003881847.1"/>
</dbReference>
<dbReference type="GeneID" id="13444493"/>
<feature type="region of interest" description="Disordered" evidence="1">
    <location>
        <begin position="385"/>
        <end position="411"/>
    </location>
</feature>
<feature type="region of interest" description="Disordered" evidence="1">
    <location>
        <begin position="309"/>
        <end position="332"/>
    </location>
</feature>
<feature type="compositionally biased region" description="Basic and acidic residues" evidence="1">
    <location>
        <begin position="104"/>
        <end position="126"/>
    </location>
</feature>